<dbReference type="AlphaFoldDB" id="A0AAD9JAH4"/>
<dbReference type="GO" id="GO:0005634">
    <property type="term" value="C:nucleus"/>
    <property type="evidence" value="ECO:0007669"/>
    <property type="project" value="UniProtKB-SubCell"/>
</dbReference>
<keyword evidence="6" id="KW-0539">Nucleus</keyword>
<reference evidence="10" key="1">
    <citation type="journal article" date="2023" name="Mol. Biol. Evol.">
        <title>Third-Generation Sequencing Reveals the Adaptive Role of the Epigenome in Three Deep-Sea Polychaetes.</title>
        <authorList>
            <person name="Perez M."/>
            <person name="Aroh O."/>
            <person name="Sun Y."/>
            <person name="Lan Y."/>
            <person name="Juniper S.K."/>
            <person name="Young C.R."/>
            <person name="Angers B."/>
            <person name="Qian P.Y."/>
        </authorList>
    </citation>
    <scope>NUCLEOTIDE SEQUENCE</scope>
    <source>
        <strain evidence="10">P08H-3</strain>
    </source>
</reference>
<dbReference type="InterPro" id="IPR050888">
    <property type="entry name" value="ZnF_C2H2-type_TF"/>
</dbReference>
<evidence type="ECO:0000256" key="4">
    <source>
        <dbReference type="ARBA" id="ARBA00022771"/>
    </source>
</evidence>
<feature type="compositionally biased region" description="Basic and acidic residues" evidence="8">
    <location>
        <begin position="918"/>
        <end position="941"/>
    </location>
</feature>
<keyword evidence="5" id="KW-0862">Zinc</keyword>
<comment type="caution">
    <text evidence="10">The sequence shown here is derived from an EMBL/GenBank/DDBJ whole genome shotgun (WGS) entry which is preliminary data.</text>
</comment>
<organism evidence="10 11">
    <name type="scientific">Paralvinella palmiformis</name>
    <dbReference type="NCBI Taxonomy" id="53620"/>
    <lineage>
        <taxon>Eukaryota</taxon>
        <taxon>Metazoa</taxon>
        <taxon>Spiralia</taxon>
        <taxon>Lophotrochozoa</taxon>
        <taxon>Annelida</taxon>
        <taxon>Polychaeta</taxon>
        <taxon>Sedentaria</taxon>
        <taxon>Canalipalpata</taxon>
        <taxon>Terebellida</taxon>
        <taxon>Terebelliformia</taxon>
        <taxon>Alvinellidae</taxon>
        <taxon>Paralvinella</taxon>
    </lineage>
</organism>
<evidence type="ECO:0000256" key="5">
    <source>
        <dbReference type="ARBA" id="ARBA00022833"/>
    </source>
</evidence>
<name>A0AAD9JAH4_9ANNE</name>
<feature type="region of interest" description="Disordered" evidence="8">
    <location>
        <begin position="1071"/>
        <end position="1092"/>
    </location>
</feature>
<keyword evidence="4 7" id="KW-0863">Zinc-finger</keyword>
<evidence type="ECO:0000256" key="7">
    <source>
        <dbReference type="PROSITE-ProRule" id="PRU00042"/>
    </source>
</evidence>
<evidence type="ECO:0000256" key="3">
    <source>
        <dbReference type="ARBA" id="ARBA00022737"/>
    </source>
</evidence>
<feature type="compositionally biased region" description="Basic and acidic residues" evidence="8">
    <location>
        <begin position="1151"/>
        <end position="1162"/>
    </location>
</feature>
<feature type="region of interest" description="Disordered" evidence="8">
    <location>
        <begin position="1"/>
        <end position="102"/>
    </location>
</feature>
<feature type="region of interest" description="Disordered" evidence="8">
    <location>
        <begin position="902"/>
        <end position="977"/>
    </location>
</feature>
<dbReference type="PANTHER" id="PTHR24406">
    <property type="entry name" value="TRANSCRIPTIONAL REPRESSOR CTCFL-RELATED"/>
    <property type="match status" value="1"/>
</dbReference>
<evidence type="ECO:0000313" key="11">
    <source>
        <dbReference type="Proteomes" id="UP001208570"/>
    </source>
</evidence>
<feature type="compositionally biased region" description="Polar residues" evidence="8">
    <location>
        <begin position="77"/>
        <end position="102"/>
    </location>
</feature>
<dbReference type="SMART" id="SM00355">
    <property type="entry name" value="ZnF_C2H2"/>
    <property type="match status" value="7"/>
</dbReference>
<proteinExistence type="predicted"/>
<feature type="compositionally biased region" description="Basic and acidic residues" evidence="8">
    <location>
        <begin position="585"/>
        <end position="605"/>
    </location>
</feature>
<feature type="region of interest" description="Disordered" evidence="8">
    <location>
        <begin position="1008"/>
        <end position="1040"/>
    </location>
</feature>
<dbReference type="GO" id="GO:0008270">
    <property type="term" value="F:zinc ion binding"/>
    <property type="evidence" value="ECO:0007669"/>
    <property type="project" value="UniProtKB-KW"/>
</dbReference>
<feature type="compositionally biased region" description="Polar residues" evidence="8">
    <location>
        <begin position="31"/>
        <end position="51"/>
    </location>
</feature>
<protein>
    <recommendedName>
        <fullName evidence="9">C2H2-type domain-containing protein</fullName>
    </recommendedName>
</protein>
<evidence type="ECO:0000313" key="10">
    <source>
        <dbReference type="EMBL" id="KAK2149249.1"/>
    </source>
</evidence>
<dbReference type="EMBL" id="JAODUP010000459">
    <property type="protein sequence ID" value="KAK2149249.1"/>
    <property type="molecule type" value="Genomic_DNA"/>
</dbReference>
<keyword evidence="3" id="KW-0677">Repeat</keyword>
<evidence type="ECO:0000256" key="6">
    <source>
        <dbReference type="ARBA" id="ARBA00023242"/>
    </source>
</evidence>
<dbReference type="InterPro" id="IPR013087">
    <property type="entry name" value="Znf_C2H2_type"/>
</dbReference>
<keyword evidence="2" id="KW-0479">Metal-binding</keyword>
<keyword evidence="11" id="KW-1185">Reference proteome</keyword>
<feature type="domain" description="C2H2-type" evidence="9">
    <location>
        <begin position="722"/>
        <end position="750"/>
    </location>
</feature>
<feature type="region of interest" description="Disordered" evidence="8">
    <location>
        <begin position="202"/>
        <end position="229"/>
    </location>
</feature>
<feature type="compositionally biased region" description="Basic residues" evidence="8">
    <location>
        <begin position="147"/>
        <end position="160"/>
    </location>
</feature>
<sequence>MRSASKLIQVQRIKPKKRIAEHPTRKGSKPQGKSSSTIGYLSATSHKTLSNTTKQKDSSTAKSTKTVKSNKKHTQKLSKNQLSTPIQEGPLGNTSLSRGIPSTSGVRIKTAFVVLTRSPYLDKYCRTVIGKVNNRQSRLYKKQQLSTRKRKVDNRKKKMNSKNDQTYVSEVAASNNGITTASSPKRMKGSLSVRFKSWNWQKDGSQGRRETFSSSDEASEGPALASEKKGIPKQVVYTQDDQMLRKCNNCLLYIPVESFEQHRNKDCEALHLDGGKDYICSECLACYASQKFLARHKRECPKRSQSLSIQSRYPRSTSKGGLEGMYSVVWKCHCKANFSSAEELGKHRETCVSAQQYTATCPICNIRVMGGSRTLRYHMTQNHASLFMPEETSSSSVLGSLEGTSPIGVITTQTTNLSDLVKRLSREHAGANIRIVSVNPDRYKNQQKDAVAVLEEQAVVIEQDQATCEGQKNSETNNSQVQYGENVGSVEKLSWQNQDGIGEEKADTIVPDLPQAEPASVKMEDELAVQLENVSTHEGSQVVGADVEIVDADIRKMVDNGNENNQDDLKNLLVKAKALTKELEEKLATESGKEDTDKSADESGVVKKSTRKRKSESGPDQNMPFPVKKTYRSPAKSDAVVKQEVVDPKPVTKPKRRFSQVKCLDCQQVFDDYIELGRHKRTDCPVVISQHLSPDGNFTEKVDMFGRDRKAKQQKLDVVECYYCTLCSSKFKLRSQVYEHMRFEHKNKGLSHYLNYHCPYCPRVFQTTRQRHVHKLERHADIKVAPEDDFTVKETEVCSICFQVVPKWDKDKHFATNCKKNTMEKESDTFCQLCGVLLDSQEALKQHRQIEHLNAIHFRCGLCSRTFGHAVELRCHKVSHHTKNPRWEQNCTMLKLQETKKMSPGTRSVKIHISPCVEEVKSPTKTRESSPTKTSSRDEQKQLISTGQRLEEPEPTGSKVLPAKSDSIRIPMDGSPLALTPEQMKSLSKGQPIKLVLPKDADMKNLSFTVPGEDGKPKKYSLLPKSTSDIPGQKGRPHNREELSKLGASLGDQVGGELEKHESPQKELAAALGLRPRGNVEPTRTQHRPTRLRSGRTIDNKVGVVTRRKEKKQVTSSAISARVKSGLRSLTRGKNVITTARKSILKNVGDSQKKRSNGKESSEQQSSTKQKGQTKKETSSLRKARTPTRKEVKENPSSTSKGNTGKIGGRQSRMVTRMSKVNVKGLAPVQVLKPIGKDRVLCMRCNSILGSMEEVACHHCKSVK</sequence>
<evidence type="ECO:0000256" key="1">
    <source>
        <dbReference type="ARBA" id="ARBA00004123"/>
    </source>
</evidence>
<feature type="region of interest" description="Disordered" evidence="8">
    <location>
        <begin position="585"/>
        <end position="642"/>
    </location>
</feature>
<feature type="region of interest" description="Disordered" evidence="8">
    <location>
        <begin position="143"/>
        <end position="164"/>
    </location>
</feature>
<comment type="subcellular location">
    <subcellularLocation>
        <location evidence="1">Nucleus</location>
    </subcellularLocation>
</comment>
<accession>A0AAD9JAH4</accession>
<dbReference type="Proteomes" id="UP001208570">
    <property type="component" value="Unassembled WGS sequence"/>
</dbReference>
<evidence type="ECO:0000256" key="8">
    <source>
        <dbReference type="SAM" id="MobiDB-lite"/>
    </source>
</evidence>
<dbReference type="PROSITE" id="PS00028">
    <property type="entry name" value="ZINC_FINGER_C2H2_1"/>
    <property type="match status" value="3"/>
</dbReference>
<dbReference type="Gene3D" id="3.30.160.60">
    <property type="entry name" value="Classic Zinc Finger"/>
    <property type="match status" value="2"/>
</dbReference>
<gene>
    <name evidence="10" type="ORF">LSH36_459g01002</name>
</gene>
<dbReference type="PROSITE" id="PS50157">
    <property type="entry name" value="ZINC_FINGER_C2H2_2"/>
    <property type="match status" value="2"/>
</dbReference>
<evidence type="ECO:0000256" key="2">
    <source>
        <dbReference type="ARBA" id="ARBA00022723"/>
    </source>
</evidence>
<feature type="domain" description="C2H2-type" evidence="9">
    <location>
        <begin position="858"/>
        <end position="885"/>
    </location>
</feature>
<feature type="region of interest" description="Disordered" evidence="8">
    <location>
        <begin position="1141"/>
        <end position="1210"/>
    </location>
</feature>
<evidence type="ECO:0000259" key="9">
    <source>
        <dbReference type="PROSITE" id="PS50157"/>
    </source>
</evidence>